<dbReference type="AlphaFoldDB" id="A0A841Q1X2"/>
<sequence>MHLIMENGSLILCRIQFERDEARKVESPKIGQRLAKELLDKTGISKSLKDEAHIIITEDSELGELF</sequence>
<name>A0A841Q1X2_9BACL</name>
<proteinExistence type="predicted"/>
<evidence type="ECO:0000313" key="2">
    <source>
        <dbReference type="Proteomes" id="UP000568839"/>
    </source>
</evidence>
<accession>A0A841Q1X2</accession>
<evidence type="ECO:0000313" key="1">
    <source>
        <dbReference type="EMBL" id="MBB6450078.1"/>
    </source>
</evidence>
<reference evidence="1 2" key="1">
    <citation type="submission" date="2020-08" db="EMBL/GenBank/DDBJ databases">
        <title>Genomic Encyclopedia of Type Strains, Phase IV (KMG-IV): sequencing the most valuable type-strain genomes for metagenomic binning, comparative biology and taxonomic classification.</title>
        <authorList>
            <person name="Goeker M."/>
        </authorList>
    </citation>
    <scope>NUCLEOTIDE SEQUENCE [LARGE SCALE GENOMIC DNA]</scope>
    <source>
        <strain evidence="1 2">DSM 21769</strain>
    </source>
</reference>
<protein>
    <submittedName>
        <fullName evidence="1">Uncharacterized protein</fullName>
    </submittedName>
</protein>
<keyword evidence="2" id="KW-1185">Reference proteome</keyword>
<organism evidence="1 2">
    <name type="scientific">Geomicrobium halophilum</name>
    <dbReference type="NCBI Taxonomy" id="549000"/>
    <lineage>
        <taxon>Bacteria</taxon>
        <taxon>Bacillati</taxon>
        <taxon>Bacillota</taxon>
        <taxon>Bacilli</taxon>
        <taxon>Bacillales</taxon>
        <taxon>Geomicrobium</taxon>
    </lineage>
</organism>
<dbReference type="EMBL" id="JACHHJ010000002">
    <property type="protein sequence ID" value="MBB6450078.1"/>
    <property type="molecule type" value="Genomic_DNA"/>
</dbReference>
<comment type="caution">
    <text evidence="1">The sequence shown here is derived from an EMBL/GenBank/DDBJ whole genome shotgun (WGS) entry which is preliminary data.</text>
</comment>
<gene>
    <name evidence="1" type="ORF">HNR44_002056</name>
</gene>
<dbReference type="Proteomes" id="UP000568839">
    <property type="component" value="Unassembled WGS sequence"/>
</dbReference>